<dbReference type="GO" id="GO:0008360">
    <property type="term" value="P:regulation of cell shape"/>
    <property type="evidence" value="ECO:0007669"/>
    <property type="project" value="UniProtKB-KW"/>
</dbReference>
<evidence type="ECO:0000256" key="4">
    <source>
        <dbReference type="ARBA" id="ARBA00032089"/>
    </source>
</evidence>
<proteinExistence type="inferred from homology"/>
<evidence type="ECO:0000256" key="6">
    <source>
        <dbReference type="SAM" id="Phobius"/>
    </source>
</evidence>
<accession>A0A3D9KQ98</accession>
<evidence type="ECO:0000256" key="2">
    <source>
        <dbReference type="ARBA" id="ARBA00013855"/>
    </source>
</evidence>
<protein>
    <recommendedName>
        <fullName evidence="2 5">Cell shape-determining protein MreC</fullName>
    </recommendedName>
    <alternativeName>
        <fullName evidence="4 5">Cell shape protein MreC</fullName>
    </alternativeName>
</protein>
<comment type="function">
    <text evidence="5">Involved in formation and maintenance of cell shape.</text>
</comment>
<keyword evidence="6" id="KW-0472">Membrane</keyword>
<dbReference type="PANTHER" id="PTHR34138">
    <property type="entry name" value="CELL SHAPE-DETERMINING PROTEIN MREC"/>
    <property type="match status" value="1"/>
</dbReference>
<reference evidence="8 9" key="1">
    <citation type="submission" date="2018-07" db="EMBL/GenBank/DDBJ databases">
        <title>Genomic Encyclopedia of Type Strains, Phase III (KMG-III): the genomes of soil and plant-associated and newly described type strains.</title>
        <authorList>
            <person name="Whitman W."/>
        </authorList>
    </citation>
    <scope>NUCLEOTIDE SEQUENCE [LARGE SCALE GENOMIC DNA]</scope>
    <source>
        <strain evidence="8 9">CECT 7287</strain>
    </source>
</reference>
<dbReference type="Pfam" id="PF04085">
    <property type="entry name" value="MreC"/>
    <property type="match status" value="1"/>
</dbReference>
<comment type="similarity">
    <text evidence="1 5">Belongs to the MreC family.</text>
</comment>
<dbReference type="InterPro" id="IPR042175">
    <property type="entry name" value="Cell/Rod_MreC_2"/>
</dbReference>
<dbReference type="RefSeq" id="WP_246016392.1">
    <property type="nucleotide sequence ID" value="NZ_QRDZ01000002.1"/>
</dbReference>
<dbReference type="GO" id="GO:0005886">
    <property type="term" value="C:plasma membrane"/>
    <property type="evidence" value="ECO:0007669"/>
    <property type="project" value="TreeGrafter"/>
</dbReference>
<keyword evidence="9" id="KW-1185">Reference proteome</keyword>
<dbReference type="PIRSF" id="PIRSF038471">
    <property type="entry name" value="MreC"/>
    <property type="match status" value="1"/>
</dbReference>
<dbReference type="Proteomes" id="UP000256977">
    <property type="component" value="Unassembled WGS sequence"/>
</dbReference>
<dbReference type="AlphaFoldDB" id="A0A3D9KQ98"/>
<evidence type="ECO:0000313" key="8">
    <source>
        <dbReference type="EMBL" id="RED87734.1"/>
    </source>
</evidence>
<feature type="domain" description="Rod shape-determining protein MreC beta-barrel core" evidence="7">
    <location>
        <begin position="128"/>
        <end position="281"/>
    </location>
</feature>
<dbReference type="InterPro" id="IPR055342">
    <property type="entry name" value="MreC_beta-barrel_core"/>
</dbReference>
<dbReference type="Gene3D" id="2.40.10.340">
    <property type="entry name" value="Rod shape-determining protein MreC, domain 1"/>
    <property type="match status" value="1"/>
</dbReference>
<dbReference type="PANTHER" id="PTHR34138:SF1">
    <property type="entry name" value="CELL SHAPE-DETERMINING PROTEIN MREC"/>
    <property type="match status" value="1"/>
</dbReference>
<keyword evidence="6" id="KW-0812">Transmembrane</keyword>
<keyword evidence="6" id="KW-1133">Transmembrane helix</keyword>
<evidence type="ECO:0000256" key="1">
    <source>
        <dbReference type="ARBA" id="ARBA00009369"/>
    </source>
</evidence>
<evidence type="ECO:0000313" key="9">
    <source>
        <dbReference type="Proteomes" id="UP000256977"/>
    </source>
</evidence>
<name>A0A3D9KQ98_9BACL</name>
<dbReference type="InterPro" id="IPR042177">
    <property type="entry name" value="Cell/Rod_1"/>
</dbReference>
<dbReference type="Gene3D" id="2.40.10.350">
    <property type="entry name" value="Rod shape-determining protein MreC, domain 2"/>
    <property type="match status" value="1"/>
</dbReference>
<dbReference type="EMBL" id="QRDZ01000002">
    <property type="protein sequence ID" value="RED87734.1"/>
    <property type="molecule type" value="Genomic_DNA"/>
</dbReference>
<gene>
    <name evidence="8" type="ORF">DFP98_102214</name>
</gene>
<sequence>MSAIFRLMRNKRLFILMIGLILFIALMGFTFGRNRLTWPEKFVSDAIGTVQGVFYRPVGAVADFFRDLGRLSDVYKENEQFRQTVAQYTQDQIKFNMLEARNKELEELLGFTEHQKNMDNYRYLPAQVVGTTSNPYEKTITINLGSKNGIKSDMAVRTSDGLVGMVSKVKNFTSTVTLITNLDPSSSKGTPVSATFLSKPDSFGIIEYDEETKTLLMSKIEEKDKPTDGDTVITSGLGSLFPKGIIVGTVKSSQVGDFGLTYTAVIEPAAKFDHLRDVFVIVVPELDDVNDVNEVDEP</sequence>
<dbReference type="InterPro" id="IPR007221">
    <property type="entry name" value="MreC"/>
</dbReference>
<evidence type="ECO:0000256" key="5">
    <source>
        <dbReference type="PIRNR" id="PIRNR038471"/>
    </source>
</evidence>
<keyword evidence="3 5" id="KW-0133">Cell shape</keyword>
<evidence type="ECO:0000256" key="3">
    <source>
        <dbReference type="ARBA" id="ARBA00022960"/>
    </source>
</evidence>
<evidence type="ECO:0000259" key="7">
    <source>
        <dbReference type="Pfam" id="PF04085"/>
    </source>
</evidence>
<dbReference type="NCBIfam" id="TIGR00219">
    <property type="entry name" value="mreC"/>
    <property type="match status" value="1"/>
</dbReference>
<feature type="transmembrane region" description="Helical" evidence="6">
    <location>
        <begin position="12"/>
        <end position="32"/>
    </location>
</feature>
<organism evidence="8 9">
    <name type="scientific">Cohnella phaseoli</name>
    <dbReference type="NCBI Taxonomy" id="456490"/>
    <lineage>
        <taxon>Bacteria</taxon>
        <taxon>Bacillati</taxon>
        <taxon>Bacillota</taxon>
        <taxon>Bacilli</taxon>
        <taxon>Bacillales</taxon>
        <taxon>Paenibacillaceae</taxon>
        <taxon>Cohnella</taxon>
    </lineage>
</organism>
<comment type="caution">
    <text evidence="8">The sequence shown here is derived from an EMBL/GenBank/DDBJ whole genome shotgun (WGS) entry which is preliminary data.</text>
</comment>